<comment type="caution">
    <text evidence="1">The sequence shown here is derived from an EMBL/GenBank/DDBJ whole genome shotgun (WGS) entry which is preliminary data.</text>
</comment>
<dbReference type="AlphaFoldDB" id="A0AAX6GAE7"/>
<sequence>MFTSFLLQEYIRGISSWNFNLQDLKNQAAIIKSSDGSFNLENLDNNRRLNDNSDIVDSEPQCSSTERLIRLVLQLIQRMVYKIFKILRVHLPPLFQYVLLRH</sequence>
<gene>
    <name evidence="1" type="ORF">M6B38_377320</name>
</gene>
<name>A0AAX6GAE7_IRIPA</name>
<evidence type="ECO:0000313" key="1">
    <source>
        <dbReference type="EMBL" id="KAJ6825629.1"/>
    </source>
</evidence>
<keyword evidence="2" id="KW-1185">Reference proteome</keyword>
<reference evidence="1" key="2">
    <citation type="submission" date="2023-04" db="EMBL/GenBank/DDBJ databases">
        <authorList>
            <person name="Bruccoleri R.E."/>
            <person name="Oakeley E.J."/>
            <person name="Faust A.-M."/>
            <person name="Dessus-Babus S."/>
            <person name="Altorfer M."/>
            <person name="Burckhardt D."/>
            <person name="Oertli M."/>
            <person name="Naumann U."/>
            <person name="Petersen F."/>
            <person name="Wong J."/>
        </authorList>
    </citation>
    <scope>NUCLEOTIDE SEQUENCE</scope>
    <source>
        <strain evidence="1">GSM-AAB239-AS_SAM_17_03QT</strain>
        <tissue evidence="1">Leaf</tissue>
    </source>
</reference>
<proteinExistence type="predicted"/>
<dbReference type="Proteomes" id="UP001140949">
    <property type="component" value="Unassembled WGS sequence"/>
</dbReference>
<accession>A0AAX6GAE7</accession>
<organism evidence="1 2">
    <name type="scientific">Iris pallida</name>
    <name type="common">Sweet iris</name>
    <dbReference type="NCBI Taxonomy" id="29817"/>
    <lineage>
        <taxon>Eukaryota</taxon>
        <taxon>Viridiplantae</taxon>
        <taxon>Streptophyta</taxon>
        <taxon>Embryophyta</taxon>
        <taxon>Tracheophyta</taxon>
        <taxon>Spermatophyta</taxon>
        <taxon>Magnoliopsida</taxon>
        <taxon>Liliopsida</taxon>
        <taxon>Asparagales</taxon>
        <taxon>Iridaceae</taxon>
        <taxon>Iridoideae</taxon>
        <taxon>Irideae</taxon>
        <taxon>Iris</taxon>
    </lineage>
</organism>
<reference evidence="1" key="1">
    <citation type="journal article" date="2023" name="GigaByte">
        <title>Genome assembly of the bearded iris, Iris pallida Lam.</title>
        <authorList>
            <person name="Bruccoleri R.E."/>
            <person name="Oakeley E.J."/>
            <person name="Faust A.M.E."/>
            <person name="Altorfer M."/>
            <person name="Dessus-Babus S."/>
            <person name="Burckhardt D."/>
            <person name="Oertli M."/>
            <person name="Naumann U."/>
            <person name="Petersen F."/>
            <person name="Wong J."/>
        </authorList>
    </citation>
    <scope>NUCLEOTIDE SEQUENCE</scope>
    <source>
        <strain evidence="1">GSM-AAB239-AS_SAM_17_03QT</strain>
    </source>
</reference>
<protein>
    <submittedName>
        <fullName evidence="1">Uncharacterized protein</fullName>
    </submittedName>
</protein>
<dbReference type="EMBL" id="JANAVB010021599">
    <property type="protein sequence ID" value="KAJ6825629.1"/>
    <property type="molecule type" value="Genomic_DNA"/>
</dbReference>
<evidence type="ECO:0000313" key="2">
    <source>
        <dbReference type="Proteomes" id="UP001140949"/>
    </source>
</evidence>